<evidence type="ECO:0000256" key="1">
    <source>
        <dbReference type="SAM" id="MobiDB-lite"/>
    </source>
</evidence>
<proteinExistence type="predicted"/>
<reference evidence="2 3" key="1">
    <citation type="submission" date="2021-01" db="EMBL/GenBank/DDBJ databases">
        <title>Whole genome shotgun sequence of Plantactinospora mayteni NBRC 109088.</title>
        <authorList>
            <person name="Komaki H."/>
            <person name="Tamura T."/>
        </authorList>
    </citation>
    <scope>NUCLEOTIDE SEQUENCE [LARGE SCALE GENOMIC DNA]</scope>
    <source>
        <strain evidence="2 3">NBRC 109088</strain>
    </source>
</reference>
<name>A0ABQ4EJG4_9ACTN</name>
<organism evidence="2 3">
    <name type="scientific">Plantactinospora mayteni</name>
    <dbReference type="NCBI Taxonomy" id="566021"/>
    <lineage>
        <taxon>Bacteria</taxon>
        <taxon>Bacillati</taxon>
        <taxon>Actinomycetota</taxon>
        <taxon>Actinomycetes</taxon>
        <taxon>Micromonosporales</taxon>
        <taxon>Micromonosporaceae</taxon>
        <taxon>Plantactinospora</taxon>
    </lineage>
</organism>
<gene>
    <name evidence="2" type="ORF">Pma05_14030</name>
</gene>
<sequence>MRIMRSGIGDGRWISAAGYLPGAASPNATGLTAKPPTSMAAAPIAASLARREPGIQGLLTSLTTGITFRVKVGTAADPQPVAKRIHPEVDDRGSAVDWPPGERAWPAG</sequence>
<protein>
    <submittedName>
        <fullName evidence="2">Uncharacterized protein</fullName>
    </submittedName>
</protein>
<evidence type="ECO:0000313" key="2">
    <source>
        <dbReference type="EMBL" id="GIG94830.1"/>
    </source>
</evidence>
<dbReference type="Proteomes" id="UP000621500">
    <property type="component" value="Unassembled WGS sequence"/>
</dbReference>
<dbReference type="EMBL" id="BONX01000007">
    <property type="protein sequence ID" value="GIG94830.1"/>
    <property type="molecule type" value="Genomic_DNA"/>
</dbReference>
<feature type="region of interest" description="Disordered" evidence="1">
    <location>
        <begin position="88"/>
        <end position="108"/>
    </location>
</feature>
<keyword evidence="3" id="KW-1185">Reference proteome</keyword>
<comment type="caution">
    <text evidence="2">The sequence shown here is derived from an EMBL/GenBank/DDBJ whole genome shotgun (WGS) entry which is preliminary data.</text>
</comment>
<evidence type="ECO:0000313" key="3">
    <source>
        <dbReference type="Proteomes" id="UP000621500"/>
    </source>
</evidence>
<accession>A0ABQ4EJG4</accession>